<keyword evidence="3" id="KW-1185">Reference proteome</keyword>
<reference evidence="2 3" key="1">
    <citation type="journal article" date="2019" name="Nat. Ecol. Evol.">
        <title>Megaphylogeny resolves global patterns of mushroom evolution.</title>
        <authorList>
            <person name="Varga T."/>
            <person name="Krizsan K."/>
            <person name="Foldi C."/>
            <person name="Dima B."/>
            <person name="Sanchez-Garcia M."/>
            <person name="Sanchez-Ramirez S."/>
            <person name="Szollosi G.J."/>
            <person name="Szarkandi J.G."/>
            <person name="Papp V."/>
            <person name="Albert L."/>
            <person name="Andreopoulos W."/>
            <person name="Angelini C."/>
            <person name="Antonin V."/>
            <person name="Barry K.W."/>
            <person name="Bougher N.L."/>
            <person name="Buchanan P."/>
            <person name="Buyck B."/>
            <person name="Bense V."/>
            <person name="Catcheside P."/>
            <person name="Chovatia M."/>
            <person name="Cooper J."/>
            <person name="Damon W."/>
            <person name="Desjardin D."/>
            <person name="Finy P."/>
            <person name="Geml J."/>
            <person name="Haridas S."/>
            <person name="Hughes K."/>
            <person name="Justo A."/>
            <person name="Karasinski D."/>
            <person name="Kautmanova I."/>
            <person name="Kiss B."/>
            <person name="Kocsube S."/>
            <person name="Kotiranta H."/>
            <person name="LaButti K.M."/>
            <person name="Lechner B.E."/>
            <person name="Liimatainen K."/>
            <person name="Lipzen A."/>
            <person name="Lukacs Z."/>
            <person name="Mihaltcheva S."/>
            <person name="Morgado L.N."/>
            <person name="Niskanen T."/>
            <person name="Noordeloos M.E."/>
            <person name="Ohm R.A."/>
            <person name="Ortiz-Santana B."/>
            <person name="Ovrebo C."/>
            <person name="Racz N."/>
            <person name="Riley R."/>
            <person name="Savchenko A."/>
            <person name="Shiryaev A."/>
            <person name="Soop K."/>
            <person name="Spirin V."/>
            <person name="Szebenyi C."/>
            <person name="Tomsovsky M."/>
            <person name="Tulloss R.E."/>
            <person name="Uehling J."/>
            <person name="Grigoriev I.V."/>
            <person name="Vagvolgyi C."/>
            <person name="Papp T."/>
            <person name="Martin F.M."/>
            <person name="Miettinen O."/>
            <person name="Hibbett D.S."/>
            <person name="Nagy L.G."/>
        </authorList>
    </citation>
    <scope>NUCLEOTIDE SEQUENCE [LARGE SCALE GENOMIC DNA]</scope>
    <source>
        <strain evidence="2 3">HHB13444</strain>
    </source>
</reference>
<proteinExistence type="predicted"/>
<gene>
    <name evidence="2" type="ORF">K466DRAFT_403255</name>
</gene>
<organism evidence="2 3">
    <name type="scientific">Polyporus arcularius HHB13444</name>
    <dbReference type="NCBI Taxonomy" id="1314778"/>
    <lineage>
        <taxon>Eukaryota</taxon>
        <taxon>Fungi</taxon>
        <taxon>Dikarya</taxon>
        <taxon>Basidiomycota</taxon>
        <taxon>Agaricomycotina</taxon>
        <taxon>Agaricomycetes</taxon>
        <taxon>Polyporales</taxon>
        <taxon>Polyporaceae</taxon>
        <taxon>Polyporus</taxon>
    </lineage>
</organism>
<evidence type="ECO:0000313" key="2">
    <source>
        <dbReference type="EMBL" id="TFK79934.1"/>
    </source>
</evidence>
<name>A0A5C3NRC3_9APHY</name>
<keyword evidence="1" id="KW-0812">Transmembrane</keyword>
<keyword evidence="1" id="KW-1133">Transmembrane helix</keyword>
<feature type="transmembrane region" description="Helical" evidence="1">
    <location>
        <begin position="6"/>
        <end position="31"/>
    </location>
</feature>
<protein>
    <submittedName>
        <fullName evidence="2">Uncharacterized protein</fullName>
    </submittedName>
</protein>
<dbReference type="InParanoid" id="A0A5C3NRC3"/>
<evidence type="ECO:0000256" key="1">
    <source>
        <dbReference type="SAM" id="Phobius"/>
    </source>
</evidence>
<dbReference type="AlphaFoldDB" id="A0A5C3NRC3"/>
<accession>A0A5C3NRC3</accession>
<dbReference type="Proteomes" id="UP000308197">
    <property type="component" value="Unassembled WGS sequence"/>
</dbReference>
<sequence>MMFVSVVVVVSCLAIYFQLNMLILVPTLTILQNLWRYRQVPRNSTKRLTSGRTEALCQVCPLPLRSASTSSVLPGRRLQVTLQPPGTNAAHTRERAEFDVGRAFRSGLERHVVLRHPLHLSWPTSSILGTALSSGI</sequence>
<evidence type="ECO:0000313" key="3">
    <source>
        <dbReference type="Proteomes" id="UP000308197"/>
    </source>
</evidence>
<dbReference type="EMBL" id="ML211889">
    <property type="protein sequence ID" value="TFK79934.1"/>
    <property type="molecule type" value="Genomic_DNA"/>
</dbReference>
<keyword evidence="1" id="KW-0472">Membrane</keyword>